<gene>
    <name evidence="1" type="ORF">J4Q44_G00169960</name>
</gene>
<evidence type="ECO:0000313" key="2">
    <source>
        <dbReference type="Proteomes" id="UP001356427"/>
    </source>
</evidence>
<dbReference type="PANTHER" id="PTHR13800">
    <property type="entry name" value="TRANSIENT RECEPTOR POTENTIAL CATION CHANNEL, SUBFAMILY M, MEMBER 6"/>
    <property type="match status" value="1"/>
</dbReference>
<name>A0AAN8R3H2_9TELE</name>
<proteinExistence type="predicted"/>
<sequence>MLMMTNVPLVDQGHTFSEVQEHSDNYWKFQRYNLIVEYHSRPCLAPPFILISHLHLFIKRHIRKIPSMKIKHFVLEIHGREASRLNTWEAIQKENIMFCSEQTRKRDSERLKRTSVNWSTVLVPSPG</sequence>
<reference evidence="1 2" key="1">
    <citation type="submission" date="2021-04" db="EMBL/GenBank/DDBJ databases">
        <authorList>
            <person name="De Guttry C."/>
            <person name="Zahm M."/>
            <person name="Klopp C."/>
            <person name="Cabau C."/>
            <person name="Louis A."/>
            <person name="Berthelot C."/>
            <person name="Parey E."/>
            <person name="Roest Crollius H."/>
            <person name="Montfort J."/>
            <person name="Robinson-Rechavi M."/>
            <person name="Bucao C."/>
            <person name="Bouchez O."/>
            <person name="Gislard M."/>
            <person name="Lluch J."/>
            <person name="Milhes M."/>
            <person name="Lampietro C."/>
            <person name="Lopez Roques C."/>
            <person name="Donnadieu C."/>
            <person name="Braasch I."/>
            <person name="Desvignes T."/>
            <person name="Postlethwait J."/>
            <person name="Bobe J."/>
            <person name="Wedekind C."/>
            <person name="Guiguen Y."/>
        </authorList>
    </citation>
    <scope>NUCLEOTIDE SEQUENCE [LARGE SCALE GENOMIC DNA]</scope>
    <source>
        <strain evidence="1">Cs_M1</strain>
        <tissue evidence="1">Blood</tissue>
    </source>
</reference>
<dbReference type="EMBL" id="JAGTTL010000015">
    <property type="protein sequence ID" value="KAK6311332.1"/>
    <property type="molecule type" value="Genomic_DNA"/>
</dbReference>
<dbReference type="InterPro" id="IPR050927">
    <property type="entry name" value="TRPM"/>
</dbReference>
<organism evidence="1 2">
    <name type="scientific">Coregonus suidteri</name>
    <dbReference type="NCBI Taxonomy" id="861788"/>
    <lineage>
        <taxon>Eukaryota</taxon>
        <taxon>Metazoa</taxon>
        <taxon>Chordata</taxon>
        <taxon>Craniata</taxon>
        <taxon>Vertebrata</taxon>
        <taxon>Euteleostomi</taxon>
        <taxon>Actinopterygii</taxon>
        <taxon>Neopterygii</taxon>
        <taxon>Teleostei</taxon>
        <taxon>Protacanthopterygii</taxon>
        <taxon>Salmoniformes</taxon>
        <taxon>Salmonidae</taxon>
        <taxon>Coregoninae</taxon>
        <taxon>Coregonus</taxon>
    </lineage>
</organism>
<dbReference type="AlphaFoldDB" id="A0AAN8R3H2"/>
<dbReference type="PANTHER" id="PTHR13800:SF6">
    <property type="entry name" value="TRANSIENT RECEPTOR POTENTIAL CATION CHANNEL SUBFAMILY M MEMBER 4"/>
    <property type="match status" value="1"/>
</dbReference>
<evidence type="ECO:0000313" key="1">
    <source>
        <dbReference type="EMBL" id="KAK6311332.1"/>
    </source>
</evidence>
<dbReference type="GO" id="GO:0099604">
    <property type="term" value="F:ligand-gated calcium channel activity"/>
    <property type="evidence" value="ECO:0007669"/>
    <property type="project" value="TreeGrafter"/>
</dbReference>
<protein>
    <submittedName>
        <fullName evidence="1">Uncharacterized protein</fullName>
    </submittedName>
</protein>
<comment type="caution">
    <text evidence="1">The sequence shown here is derived from an EMBL/GenBank/DDBJ whole genome shotgun (WGS) entry which is preliminary data.</text>
</comment>
<accession>A0AAN8R3H2</accession>
<dbReference type="GO" id="GO:0005227">
    <property type="term" value="F:calcium-activated cation channel activity"/>
    <property type="evidence" value="ECO:0007669"/>
    <property type="project" value="TreeGrafter"/>
</dbReference>
<keyword evidence="2" id="KW-1185">Reference proteome</keyword>
<dbReference type="GO" id="GO:0005886">
    <property type="term" value="C:plasma membrane"/>
    <property type="evidence" value="ECO:0007669"/>
    <property type="project" value="TreeGrafter"/>
</dbReference>
<dbReference type="Proteomes" id="UP001356427">
    <property type="component" value="Unassembled WGS sequence"/>
</dbReference>